<dbReference type="Proteomes" id="UP000515135">
    <property type="component" value="Unplaced"/>
</dbReference>
<dbReference type="GeneID" id="109480861"/>
<sequence length="194" mass="22088">QLQQVADVQTVLIAQQAQITRLQNDSQSAEIHLLNLLAEQKKITDSLKNRVAQLEERIRTTDGAVTCPARYWLFNGNCYRFSIDQKPYNESQAICHEEGGHLATAKNNETHNFLANHVRNTTKQNTWIGLSDLENEGLWVWDDGTLLVGEGIWGTNEPNGGTRENCAHIYPSKDYRWNDSTCPSSYYYICEIRG</sequence>
<dbReference type="RefSeq" id="XP_019638753.1">
    <property type="nucleotide sequence ID" value="XM_019783194.1"/>
</dbReference>
<dbReference type="OrthoDB" id="2142683at2759"/>
<evidence type="ECO:0000256" key="1">
    <source>
        <dbReference type="ARBA" id="ARBA00023157"/>
    </source>
</evidence>
<name>A0A6P4ZPJ0_BRABE</name>
<dbReference type="PROSITE" id="PS00615">
    <property type="entry name" value="C_TYPE_LECTIN_1"/>
    <property type="match status" value="1"/>
</dbReference>
<dbReference type="CDD" id="cd00037">
    <property type="entry name" value="CLECT"/>
    <property type="match status" value="1"/>
</dbReference>
<dbReference type="PROSITE" id="PS50041">
    <property type="entry name" value="C_TYPE_LECTIN_2"/>
    <property type="match status" value="1"/>
</dbReference>
<keyword evidence="1" id="KW-1015">Disulfide bond</keyword>
<keyword evidence="3" id="KW-1185">Reference proteome</keyword>
<dbReference type="InterPro" id="IPR016187">
    <property type="entry name" value="CTDL_fold"/>
</dbReference>
<dbReference type="InterPro" id="IPR001304">
    <property type="entry name" value="C-type_lectin-like"/>
</dbReference>
<dbReference type="PANTHER" id="PTHR22801">
    <property type="entry name" value="LITHOSTATHINE"/>
    <property type="match status" value="1"/>
</dbReference>
<evidence type="ECO:0000313" key="4">
    <source>
        <dbReference type="RefSeq" id="XP_019638753.1"/>
    </source>
</evidence>
<evidence type="ECO:0000313" key="3">
    <source>
        <dbReference type="Proteomes" id="UP000515135"/>
    </source>
</evidence>
<dbReference type="InterPro" id="IPR050801">
    <property type="entry name" value="Ca-Dep_Lectins_ImmuneDev"/>
</dbReference>
<dbReference type="PANTHER" id="PTHR22801:SF63">
    <property type="entry name" value="C-TYPE LECTIN DOMAIN-CONTAINING PROTEIN"/>
    <property type="match status" value="1"/>
</dbReference>
<reference evidence="4" key="1">
    <citation type="submission" date="2025-08" db="UniProtKB">
        <authorList>
            <consortium name="RefSeq"/>
        </authorList>
    </citation>
    <scope>IDENTIFICATION</scope>
    <source>
        <tissue evidence="4">Gonad</tissue>
    </source>
</reference>
<dbReference type="InterPro" id="IPR018378">
    <property type="entry name" value="C-type_lectin_CS"/>
</dbReference>
<feature type="domain" description="C-type lectin" evidence="2">
    <location>
        <begin position="74"/>
        <end position="191"/>
    </location>
</feature>
<feature type="non-terminal residue" evidence="4">
    <location>
        <position position="1"/>
    </location>
</feature>
<dbReference type="Pfam" id="PF00059">
    <property type="entry name" value="Lectin_C"/>
    <property type="match status" value="1"/>
</dbReference>
<dbReference type="SUPFAM" id="SSF56436">
    <property type="entry name" value="C-type lectin-like"/>
    <property type="match status" value="1"/>
</dbReference>
<accession>A0A6P4ZPJ0</accession>
<dbReference type="SMART" id="SM00034">
    <property type="entry name" value="CLECT"/>
    <property type="match status" value="1"/>
</dbReference>
<dbReference type="KEGG" id="bbel:109480861"/>
<organism evidence="3 4">
    <name type="scientific">Branchiostoma belcheri</name>
    <name type="common">Amphioxus</name>
    <dbReference type="NCBI Taxonomy" id="7741"/>
    <lineage>
        <taxon>Eukaryota</taxon>
        <taxon>Metazoa</taxon>
        <taxon>Chordata</taxon>
        <taxon>Cephalochordata</taxon>
        <taxon>Leptocardii</taxon>
        <taxon>Amphioxiformes</taxon>
        <taxon>Branchiostomatidae</taxon>
        <taxon>Branchiostoma</taxon>
    </lineage>
</organism>
<dbReference type="InterPro" id="IPR016186">
    <property type="entry name" value="C-type_lectin-like/link_sf"/>
</dbReference>
<dbReference type="AlphaFoldDB" id="A0A6P4ZPJ0"/>
<protein>
    <submittedName>
        <fullName evidence="4">Perlucin-like protein</fullName>
    </submittedName>
</protein>
<evidence type="ECO:0000259" key="2">
    <source>
        <dbReference type="PROSITE" id="PS50041"/>
    </source>
</evidence>
<dbReference type="Gene3D" id="3.10.100.10">
    <property type="entry name" value="Mannose-Binding Protein A, subunit A"/>
    <property type="match status" value="1"/>
</dbReference>
<proteinExistence type="predicted"/>
<gene>
    <name evidence="4" type="primary">LOC109480861</name>
</gene>